<feature type="transmembrane region" description="Helical" evidence="1">
    <location>
        <begin position="45"/>
        <end position="64"/>
    </location>
</feature>
<keyword evidence="3" id="KW-1185">Reference proteome</keyword>
<reference evidence="2 3" key="1">
    <citation type="submission" date="2018-06" db="EMBL/GenBank/DDBJ databases">
        <title>A transcriptomic atlas of mushroom development highlights an independent origin of complex multicellularity.</title>
        <authorList>
            <consortium name="DOE Joint Genome Institute"/>
            <person name="Krizsan K."/>
            <person name="Almasi E."/>
            <person name="Merenyi Z."/>
            <person name="Sahu N."/>
            <person name="Viragh M."/>
            <person name="Koszo T."/>
            <person name="Mondo S."/>
            <person name="Kiss B."/>
            <person name="Balint B."/>
            <person name="Kues U."/>
            <person name="Barry K."/>
            <person name="Hegedus J.C."/>
            <person name="Henrissat B."/>
            <person name="Johnson J."/>
            <person name="Lipzen A."/>
            <person name="Ohm R."/>
            <person name="Nagy I."/>
            <person name="Pangilinan J."/>
            <person name="Yan J."/>
            <person name="Xiong Y."/>
            <person name="Grigoriev I.V."/>
            <person name="Hibbett D.S."/>
            <person name="Nagy L.G."/>
        </authorList>
    </citation>
    <scope>NUCLEOTIDE SEQUENCE [LARGE SCALE GENOMIC DNA]</scope>
    <source>
        <strain evidence="2 3">SZMC22713</strain>
    </source>
</reference>
<evidence type="ECO:0000313" key="3">
    <source>
        <dbReference type="Proteomes" id="UP000294933"/>
    </source>
</evidence>
<keyword evidence="1" id="KW-1133">Transmembrane helix</keyword>
<dbReference type="EMBL" id="ML170290">
    <property type="protein sequence ID" value="TDL15108.1"/>
    <property type="molecule type" value="Genomic_DNA"/>
</dbReference>
<proteinExistence type="predicted"/>
<organism evidence="2 3">
    <name type="scientific">Rickenella mellea</name>
    <dbReference type="NCBI Taxonomy" id="50990"/>
    <lineage>
        <taxon>Eukaryota</taxon>
        <taxon>Fungi</taxon>
        <taxon>Dikarya</taxon>
        <taxon>Basidiomycota</taxon>
        <taxon>Agaricomycotina</taxon>
        <taxon>Agaricomycetes</taxon>
        <taxon>Hymenochaetales</taxon>
        <taxon>Rickenellaceae</taxon>
        <taxon>Rickenella</taxon>
    </lineage>
</organism>
<gene>
    <name evidence="2" type="ORF">BD410DRAFT_138638</name>
</gene>
<name>A0A4Y7PJ48_9AGAM</name>
<protein>
    <submittedName>
        <fullName evidence="2">Uncharacterized protein</fullName>
    </submittedName>
</protein>
<evidence type="ECO:0000256" key="1">
    <source>
        <dbReference type="SAM" id="Phobius"/>
    </source>
</evidence>
<keyword evidence="1" id="KW-0812">Transmembrane</keyword>
<evidence type="ECO:0000313" key="2">
    <source>
        <dbReference type="EMBL" id="TDL15108.1"/>
    </source>
</evidence>
<dbReference type="VEuPathDB" id="FungiDB:BD410DRAFT_138638"/>
<dbReference type="Proteomes" id="UP000294933">
    <property type="component" value="Unassembled WGS sequence"/>
</dbReference>
<accession>A0A4Y7PJ48</accession>
<dbReference type="AlphaFoldDB" id="A0A4Y7PJ48"/>
<keyword evidence="1" id="KW-0472">Membrane</keyword>
<sequence>MSSLTNIALQSRRVFSIPAHYTLAAPIHNNLHISYVFAPSSTSLVLAKVFMIVVIPFGLPYAVLSHRTPQIVSVRHAKFPWVVRRARRKF</sequence>